<dbReference type="EMBL" id="HBUF01533468">
    <property type="protein sequence ID" value="CAG6752487.1"/>
    <property type="molecule type" value="Transcribed_RNA"/>
</dbReference>
<dbReference type="EMBL" id="HBUF01533467">
    <property type="protein sequence ID" value="CAG6752485.1"/>
    <property type="molecule type" value="Transcribed_RNA"/>
</dbReference>
<feature type="transmembrane region" description="Helical" evidence="1">
    <location>
        <begin position="52"/>
        <end position="74"/>
    </location>
</feature>
<name>A0A8D8RZE1_9HEMI</name>
<sequence length="112" mass="12099">MLTLFQLSTASSTTESSFVFSLTSSLFSNFFVISPSLFFFSLLIPSPSNSSTFCISLIGTSFMSTVISFPNFILNNIVSSFFDSITFAMSPSLTAASNLAGKTKLHFLSLTL</sequence>
<keyword evidence="1" id="KW-1133">Transmembrane helix</keyword>
<organism evidence="2">
    <name type="scientific">Cacopsylla melanoneura</name>
    <dbReference type="NCBI Taxonomy" id="428564"/>
    <lineage>
        <taxon>Eukaryota</taxon>
        <taxon>Metazoa</taxon>
        <taxon>Ecdysozoa</taxon>
        <taxon>Arthropoda</taxon>
        <taxon>Hexapoda</taxon>
        <taxon>Insecta</taxon>
        <taxon>Pterygota</taxon>
        <taxon>Neoptera</taxon>
        <taxon>Paraneoptera</taxon>
        <taxon>Hemiptera</taxon>
        <taxon>Sternorrhyncha</taxon>
        <taxon>Psylloidea</taxon>
        <taxon>Psyllidae</taxon>
        <taxon>Psyllinae</taxon>
        <taxon>Cacopsylla</taxon>
    </lineage>
</organism>
<reference evidence="2" key="1">
    <citation type="submission" date="2021-05" db="EMBL/GenBank/DDBJ databases">
        <authorList>
            <person name="Alioto T."/>
            <person name="Alioto T."/>
            <person name="Gomez Garrido J."/>
        </authorList>
    </citation>
    <scope>NUCLEOTIDE SEQUENCE</scope>
</reference>
<dbReference type="EMBL" id="HBUF01196161">
    <property type="protein sequence ID" value="CAG6660143.1"/>
    <property type="molecule type" value="Transcribed_RNA"/>
</dbReference>
<dbReference type="EMBL" id="HBUF01196162">
    <property type="protein sequence ID" value="CAG6660145.1"/>
    <property type="molecule type" value="Transcribed_RNA"/>
</dbReference>
<proteinExistence type="predicted"/>
<protein>
    <submittedName>
        <fullName evidence="2">Uncharacterized protein</fullName>
    </submittedName>
</protein>
<dbReference type="EMBL" id="HBUF01038446">
    <property type="protein sequence ID" value="CAG6617313.1"/>
    <property type="molecule type" value="Transcribed_RNA"/>
</dbReference>
<feature type="transmembrane region" description="Helical" evidence="1">
    <location>
        <begin position="26"/>
        <end position="45"/>
    </location>
</feature>
<dbReference type="AlphaFoldDB" id="A0A8D8RZE1"/>
<keyword evidence="1" id="KW-0812">Transmembrane</keyword>
<evidence type="ECO:0000313" key="2">
    <source>
        <dbReference type="EMBL" id="CAG6660145.1"/>
    </source>
</evidence>
<accession>A0A8D8RZE1</accession>
<evidence type="ECO:0000256" key="1">
    <source>
        <dbReference type="SAM" id="Phobius"/>
    </source>
</evidence>
<dbReference type="EMBL" id="HBUF01038447">
    <property type="protein sequence ID" value="CAG6617315.1"/>
    <property type="molecule type" value="Transcribed_RNA"/>
</dbReference>
<keyword evidence="1" id="KW-0472">Membrane</keyword>